<gene>
    <name evidence="4" type="ORF">CH339_07520</name>
</gene>
<evidence type="ECO:0008006" key="6">
    <source>
        <dbReference type="Google" id="ProtNLM"/>
    </source>
</evidence>
<evidence type="ECO:0000313" key="4">
    <source>
        <dbReference type="EMBL" id="RAI28186.1"/>
    </source>
</evidence>
<evidence type="ECO:0000313" key="5">
    <source>
        <dbReference type="Proteomes" id="UP000249299"/>
    </source>
</evidence>
<feature type="domain" description="EAL" evidence="2">
    <location>
        <begin position="521"/>
        <end position="770"/>
    </location>
</feature>
<keyword evidence="5" id="KW-1185">Reference proteome</keyword>
<proteinExistence type="predicted"/>
<dbReference type="InterPro" id="IPR007892">
    <property type="entry name" value="CHASE4"/>
</dbReference>
<reference evidence="4 5" key="1">
    <citation type="submission" date="2017-07" db="EMBL/GenBank/DDBJ databases">
        <title>Draft Genome Sequences of Select Purple Nonsulfur Bacteria.</title>
        <authorList>
            <person name="Lasarre B."/>
            <person name="Mckinlay J.B."/>
        </authorList>
    </citation>
    <scope>NUCLEOTIDE SEQUENCE [LARGE SCALE GENOMIC DNA]</scope>
    <source>
        <strain evidence="4 5">DSM 11290</strain>
    </source>
</reference>
<dbReference type="InterPro" id="IPR029787">
    <property type="entry name" value="Nucleotide_cyclase"/>
</dbReference>
<dbReference type="Pfam" id="PF00990">
    <property type="entry name" value="GGDEF"/>
    <property type="match status" value="1"/>
</dbReference>
<dbReference type="InterPro" id="IPR043128">
    <property type="entry name" value="Rev_trsase/Diguanyl_cyclase"/>
</dbReference>
<feature type="domain" description="GGDEF" evidence="3">
    <location>
        <begin position="379"/>
        <end position="512"/>
    </location>
</feature>
<name>A0A327JRM4_9HYPH</name>
<organism evidence="4 5">
    <name type="scientific">Rhodobium orientis</name>
    <dbReference type="NCBI Taxonomy" id="34017"/>
    <lineage>
        <taxon>Bacteria</taxon>
        <taxon>Pseudomonadati</taxon>
        <taxon>Pseudomonadota</taxon>
        <taxon>Alphaproteobacteria</taxon>
        <taxon>Hyphomicrobiales</taxon>
        <taxon>Rhodobiaceae</taxon>
        <taxon>Rhodobium</taxon>
    </lineage>
</organism>
<dbReference type="Proteomes" id="UP000249299">
    <property type="component" value="Unassembled WGS sequence"/>
</dbReference>
<dbReference type="PROSITE" id="PS50883">
    <property type="entry name" value="EAL"/>
    <property type="match status" value="1"/>
</dbReference>
<dbReference type="SUPFAM" id="SSF141868">
    <property type="entry name" value="EAL domain-like"/>
    <property type="match status" value="1"/>
</dbReference>
<dbReference type="InterPro" id="IPR001633">
    <property type="entry name" value="EAL_dom"/>
</dbReference>
<keyword evidence="1" id="KW-0472">Membrane</keyword>
<dbReference type="EMBL" id="NPEV01000011">
    <property type="protein sequence ID" value="RAI28186.1"/>
    <property type="molecule type" value="Genomic_DNA"/>
</dbReference>
<comment type="caution">
    <text evidence="4">The sequence shown here is derived from an EMBL/GenBank/DDBJ whole genome shotgun (WGS) entry which is preliminary data.</text>
</comment>
<protein>
    <recommendedName>
        <fullName evidence="6">Bifunctional diguanylate cyclase/phosphodiesterase</fullName>
    </recommendedName>
</protein>
<dbReference type="Gene3D" id="3.30.70.270">
    <property type="match status" value="1"/>
</dbReference>
<dbReference type="SUPFAM" id="SSF55073">
    <property type="entry name" value="Nucleotide cyclase"/>
    <property type="match status" value="1"/>
</dbReference>
<dbReference type="InterPro" id="IPR052155">
    <property type="entry name" value="Biofilm_reg_signaling"/>
</dbReference>
<dbReference type="CDD" id="cd01948">
    <property type="entry name" value="EAL"/>
    <property type="match status" value="1"/>
</dbReference>
<keyword evidence="1" id="KW-1133">Transmembrane helix</keyword>
<dbReference type="PANTHER" id="PTHR44757">
    <property type="entry name" value="DIGUANYLATE CYCLASE DGCP"/>
    <property type="match status" value="1"/>
</dbReference>
<dbReference type="InterPro" id="IPR000160">
    <property type="entry name" value="GGDEF_dom"/>
</dbReference>
<dbReference type="AlphaFoldDB" id="A0A327JRM4"/>
<dbReference type="SMART" id="SM00052">
    <property type="entry name" value="EAL"/>
    <property type="match status" value="1"/>
</dbReference>
<dbReference type="NCBIfam" id="TIGR00254">
    <property type="entry name" value="GGDEF"/>
    <property type="match status" value="1"/>
</dbReference>
<dbReference type="PANTHER" id="PTHR44757:SF2">
    <property type="entry name" value="BIOFILM ARCHITECTURE MAINTENANCE PROTEIN MBAA"/>
    <property type="match status" value="1"/>
</dbReference>
<dbReference type="Pfam" id="PF05228">
    <property type="entry name" value="CHASE4"/>
    <property type="match status" value="1"/>
</dbReference>
<feature type="transmembrane region" description="Helical" evidence="1">
    <location>
        <begin position="34"/>
        <end position="57"/>
    </location>
</feature>
<dbReference type="Gene3D" id="3.20.20.450">
    <property type="entry name" value="EAL domain"/>
    <property type="match status" value="1"/>
</dbReference>
<dbReference type="InterPro" id="IPR035919">
    <property type="entry name" value="EAL_sf"/>
</dbReference>
<keyword evidence="1" id="KW-0812">Transmembrane</keyword>
<dbReference type="CDD" id="cd01949">
    <property type="entry name" value="GGDEF"/>
    <property type="match status" value="1"/>
</dbReference>
<accession>A0A327JRM4</accession>
<sequence length="785" mass="86579">MSRDQGAKSVTSATLDGSGPAVKKRATRLISARIVLPISLLVASVVIVAVVAIAFWARQSDQATIQRDTVAVSNALNALIERLPQEQQSVFSGDEAYKKIVLDFDQLWTHRNIGQQLYRIHGHDVIAVVSAHQRPLYLMADGRKLPETEYERYRGELAHLVTEVQKTNRNFLIQSIATHDDGAPLRGVGPSKLVNKLHAVDLVLIDGRVGVASVMAVTPTITPKILDLRPTSMVISVKFLSRPVLDQIGSGAVVNSLHIHSVNEETPPQIKARFHEGPGEIPLIDNSGRHLGVLHWFSELPGTVLAAKASPLVILAILTLVALTIFILNTARRAAREVEASEAKARHDAMHDQLTGLPNRSYLALQLADTLKVAIPGNLQIGCVRLDLDGFTEINDIYGHKAGDQLIVGISRRLRTAIGPQAFLSRAGGDEFAILVMGIGDTDDMMTICEKIMEAVREPFAIDGNRLVAIGSIGFAVAPDHGTSAEEILRRADMALHAAKKKHDNRIVQYFAAIEDHVHERQRLVHDLREALTNGELYVCYQPLVSADELSMVSVESLLRWRHPTRGEITPALFIPIAEEFGMIDEIGRWVLETSCREARHWNDLSVAVNISPMHLSQPDFVDQVIDITARTGFDPKRLVIEVTEGIMLEYADAARRVFDQLRSVGIKIALDDFGTGYSSLSYLEEFRFDKLKIDRSFLRNLETSPEAAAIVHTIIGLGNTLNTTIVAEGVETEAHCRFLQAAGCNELQGFLFSKPVTAPQIMRRMMMEQAVNRDLEFLRVAQGA</sequence>
<evidence type="ECO:0000256" key="1">
    <source>
        <dbReference type="SAM" id="Phobius"/>
    </source>
</evidence>
<evidence type="ECO:0000259" key="3">
    <source>
        <dbReference type="PROSITE" id="PS50887"/>
    </source>
</evidence>
<dbReference type="PROSITE" id="PS50887">
    <property type="entry name" value="GGDEF"/>
    <property type="match status" value="1"/>
</dbReference>
<evidence type="ECO:0000259" key="2">
    <source>
        <dbReference type="PROSITE" id="PS50883"/>
    </source>
</evidence>
<dbReference type="Pfam" id="PF00563">
    <property type="entry name" value="EAL"/>
    <property type="match status" value="1"/>
</dbReference>
<dbReference type="SMART" id="SM00267">
    <property type="entry name" value="GGDEF"/>
    <property type="match status" value="1"/>
</dbReference>